<evidence type="ECO:0008006" key="4">
    <source>
        <dbReference type="Google" id="ProtNLM"/>
    </source>
</evidence>
<sequence>MIDLFLFIGLMISMGAFIHIHKQSLKAEVQKPVKKSINWYPLIIISKSQLRQAGFQINKILLSMYCFKMAAAFCGYTAIEISGYELSITATSILCVLCFFMPDIWFLFRKGQRKQQINNSLEFFLSVLLVYMRAGFSLERAFSLAVDHGLSKKHPLYKELKLFLFELSAGKERELAFNSLFERTDVTGLKKLANLMLIGSKLGTPLIQAVESQLESFALKKNILLAKKVNKKALHTTFPIILICFPMFLVLVFFPAALQVMNVLKMLVEVL</sequence>
<reference evidence="2 3" key="1">
    <citation type="submission" date="2019-07" db="EMBL/GenBank/DDBJ databases">
        <title>Whole genome shotgun sequence of Pseudoalteromonas espejiana NBRC 102222.</title>
        <authorList>
            <person name="Hosoyama A."/>
            <person name="Uohara A."/>
            <person name="Ohji S."/>
            <person name="Ichikawa N."/>
        </authorList>
    </citation>
    <scope>NUCLEOTIDE SEQUENCE [LARGE SCALE GENOMIC DNA]</scope>
    <source>
        <strain evidence="2 3">NBRC 102222</strain>
    </source>
</reference>
<feature type="transmembrane region" description="Helical" evidence="1">
    <location>
        <begin position="237"/>
        <end position="258"/>
    </location>
</feature>
<accession>A0A510XU77</accession>
<gene>
    <name evidence="2" type="ORF">PES01_14080</name>
</gene>
<dbReference type="Proteomes" id="UP000321419">
    <property type="component" value="Unassembled WGS sequence"/>
</dbReference>
<organism evidence="2 3">
    <name type="scientific">Pseudoalteromonas espejiana</name>
    <dbReference type="NCBI Taxonomy" id="28107"/>
    <lineage>
        <taxon>Bacteria</taxon>
        <taxon>Pseudomonadati</taxon>
        <taxon>Pseudomonadota</taxon>
        <taxon>Gammaproteobacteria</taxon>
        <taxon>Alteromonadales</taxon>
        <taxon>Pseudoalteromonadaceae</taxon>
        <taxon>Pseudoalteromonas</taxon>
    </lineage>
</organism>
<evidence type="ECO:0000256" key="1">
    <source>
        <dbReference type="SAM" id="Phobius"/>
    </source>
</evidence>
<evidence type="ECO:0000313" key="3">
    <source>
        <dbReference type="Proteomes" id="UP000321419"/>
    </source>
</evidence>
<comment type="caution">
    <text evidence="2">The sequence shown here is derived from an EMBL/GenBank/DDBJ whole genome shotgun (WGS) entry which is preliminary data.</text>
</comment>
<dbReference type="RefSeq" id="WP_089347661.1">
    <property type="nucleotide sequence ID" value="NZ_BJUM01000011.1"/>
</dbReference>
<protein>
    <recommendedName>
        <fullName evidence="4">Type II secretion system protein GspF domain-containing protein</fullName>
    </recommendedName>
</protein>
<keyword evidence="3" id="KW-1185">Reference proteome</keyword>
<feature type="transmembrane region" description="Helical" evidence="1">
    <location>
        <begin position="6"/>
        <end position="25"/>
    </location>
</feature>
<keyword evidence="1" id="KW-0472">Membrane</keyword>
<feature type="transmembrane region" description="Helical" evidence="1">
    <location>
        <begin position="60"/>
        <end position="79"/>
    </location>
</feature>
<dbReference type="PANTHER" id="PTHR35007:SF2">
    <property type="entry name" value="PILUS ASSEMBLE PROTEIN"/>
    <property type="match status" value="1"/>
</dbReference>
<keyword evidence="1" id="KW-1133">Transmembrane helix</keyword>
<name>A0A510XU77_9GAMM</name>
<keyword evidence="1" id="KW-0812">Transmembrane</keyword>
<proteinExistence type="predicted"/>
<dbReference type="PANTHER" id="PTHR35007">
    <property type="entry name" value="INTEGRAL MEMBRANE PROTEIN-RELATED"/>
    <property type="match status" value="1"/>
</dbReference>
<dbReference type="AlphaFoldDB" id="A0A510XU77"/>
<evidence type="ECO:0000313" key="2">
    <source>
        <dbReference type="EMBL" id="GEK54563.1"/>
    </source>
</evidence>
<dbReference type="OrthoDB" id="6312790at2"/>
<dbReference type="EMBL" id="BJUM01000011">
    <property type="protein sequence ID" value="GEK54563.1"/>
    <property type="molecule type" value="Genomic_DNA"/>
</dbReference>
<feature type="transmembrane region" description="Helical" evidence="1">
    <location>
        <begin position="85"/>
        <end position="108"/>
    </location>
</feature>